<accession>A0AAQ3K382</accession>
<dbReference type="Proteomes" id="UP001327560">
    <property type="component" value="Chromosome 3"/>
</dbReference>
<keyword evidence="2" id="KW-1185">Reference proteome</keyword>
<sequence length="222" mass="24565">MLLKSPTNSQGLLNHFPYLPEFEQLYLSCFKFFILDNYFIPRALLDVLNFVLHLILLRARDIRSLGIFASIGFFHSPGSDDLLGYARDPISAFLAPPRWAPLEFMPAKSPKQPSAARLFDGIGSAHKSCLRSTFRPLSPILTSQRMTHSFDFTIGSCHSRSWIGADLPAIEIVVASLNPLEWTLQFLLCGTTTLKDATGEMVAAGANFTPHVITVAYGETSS</sequence>
<reference evidence="1 2" key="1">
    <citation type="submission" date="2023-10" db="EMBL/GenBank/DDBJ databases">
        <title>Chromosome-scale genome assembly provides insights into flower coloration mechanisms of Canna indica.</title>
        <authorList>
            <person name="Li C."/>
        </authorList>
    </citation>
    <scope>NUCLEOTIDE SEQUENCE [LARGE SCALE GENOMIC DNA]</scope>
    <source>
        <tissue evidence="1">Flower</tissue>
    </source>
</reference>
<protein>
    <submittedName>
        <fullName evidence="1">Uncharacterized protein</fullName>
    </submittedName>
</protein>
<evidence type="ECO:0000313" key="2">
    <source>
        <dbReference type="Proteomes" id="UP001327560"/>
    </source>
</evidence>
<proteinExistence type="predicted"/>
<dbReference type="EMBL" id="CP136892">
    <property type="protein sequence ID" value="WOL01135.1"/>
    <property type="molecule type" value="Genomic_DNA"/>
</dbReference>
<dbReference type="AlphaFoldDB" id="A0AAQ3K382"/>
<gene>
    <name evidence="1" type="ORF">Cni_G09849</name>
</gene>
<name>A0AAQ3K382_9LILI</name>
<organism evidence="1 2">
    <name type="scientific">Canna indica</name>
    <name type="common">Indian-shot</name>
    <dbReference type="NCBI Taxonomy" id="4628"/>
    <lineage>
        <taxon>Eukaryota</taxon>
        <taxon>Viridiplantae</taxon>
        <taxon>Streptophyta</taxon>
        <taxon>Embryophyta</taxon>
        <taxon>Tracheophyta</taxon>
        <taxon>Spermatophyta</taxon>
        <taxon>Magnoliopsida</taxon>
        <taxon>Liliopsida</taxon>
        <taxon>Zingiberales</taxon>
        <taxon>Cannaceae</taxon>
        <taxon>Canna</taxon>
    </lineage>
</organism>
<evidence type="ECO:0000313" key="1">
    <source>
        <dbReference type="EMBL" id="WOL01135.1"/>
    </source>
</evidence>